<name>A0A1H6EVC0_9ACTN</name>
<dbReference type="InterPro" id="IPR016162">
    <property type="entry name" value="Ald_DH_N"/>
</dbReference>
<evidence type="ECO:0000256" key="1">
    <source>
        <dbReference type="ARBA" id="ARBA00009986"/>
    </source>
</evidence>
<evidence type="ECO:0000256" key="2">
    <source>
        <dbReference type="ARBA" id="ARBA00023002"/>
    </source>
</evidence>
<keyword evidence="2 6" id="KW-0560">Oxidoreductase</keyword>
<sequence>MRGLYVDGAWADPHGGTLDVLDPTTEESIGAVALGDAGDVDRAVRAAARAFPGWSRTPERERLGHVREIGRLIGLHLDELTELIVADLGMPRAMARDAQVAAPAQIFTMAADLAEGFSAPSPVPGAAADTLVVREPAGVVGAITPWNFPLQEIAAKTAPALAVGCTVVVKPSEIVPMAALRLAELIDAAGLPPGVFNLVPGTGPVAGAALAAHPLVDMVSFTGSTVTGALVAEAAGRGVKKVALEMGGKSPCVLLDDAPLETAVPDTVMNAFFNSGQTCNALTRLLVPRARLPEAEKLAVAAAESNVVGDPRDAETTLGPLVSRRQLERVLGYVRRGGGRLITGDRALPERGFFAAPAVFTEVPPDAVLATEEIFGPVLCLQAYEGEDEAVALAGASPYGLSAAVWSADRERASRVARRIRAGQVHINGAGFDLGAPFGGFRQSGHGREGGRYGLEEFTQPKALLGGVVT</sequence>
<evidence type="ECO:0000256" key="3">
    <source>
        <dbReference type="ARBA" id="ARBA00024226"/>
    </source>
</evidence>
<dbReference type="InterPro" id="IPR015590">
    <property type="entry name" value="Aldehyde_DH_dom"/>
</dbReference>
<dbReference type="SUPFAM" id="SSF53720">
    <property type="entry name" value="ALDH-like"/>
    <property type="match status" value="1"/>
</dbReference>
<feature type="active site" evidence="5">
    <location>
        <position position="245"/>
    </location>
</feature>
<dbReference type="AlphaFoldDB" id="A0A1H6EVC0"/>
<dbReference type="InterPro" id="IPR029510">
    <property type="entry name" value="Ald_DH_CS_GLU"/>
</dbReference>
<dbReference type="EC" id="1.2.1.3" evidence="3"/>
<dbReference type="PROSITE" id="PS00070">
    <property type="entry name" value="ALDEHYDE_DEHYDR_CYS"/>
    <property type="match status" value="1"/>
</dbReference>
<organism evidence="8 9">
    <name type="scientific">Nonomuraea solani</name>
    <dbReference type="NCBI Taxonomy" id="1144553"/>
    <lineage>
        <taxon>Bacteria</taxon>
        <taxon>Bacillati</taxon>
        <taxon>Actinomycetota</taxon>
        <taxon>Actinomycetes</taxon>
        <taxon>Streptosporangiales</taxon>
        <taxon>Streptosporangiaceae</taxon>
        <taxon>Nonomuraea</taxon>
    </lineage>
</organism>
<evidence type="ECO:0000256" key="4">
    <source>
        <dbReference type="ARBA" id="ARBA00049194"/>
    </source>
</evidence>
<evidence type="ECO:0000259" key="7">
    <source>
        <dbReference type="Pfam" id="PF00171"/>
    </source>
</evidence>
<dbReference type="PROSITE" id="PS00687">
    <property type="entry name" value="ALDEHYDE_DEHYDR_GLU"/>
    <property type="match status" value="1"/>
</dbReference>
<dbReference type="PANTHER" id="PTHR42804">
    <property type="entry name" value="ALDEHYDE DEHYDROGENASE"/>
    <property type="match status" value="1"/>
</dbReference>
<evidence type="ECO:0000256" key="6">
    <source>
        <dbReference type="RuleBase" id="RU003345"/>
    </source>
</evidence>
<comment type="similarity">
    <text evidence="1 6">Belongs to the aldehyde dehydrogenase family.</text>
</comment>
<gene>
    <name evidence="8" type="ORF">SAMN05444920_12288</name>
</gene>
<dbReference type="GO" id="GO:0004029">
    <property type="term" value="F:aldehyde dehydrogenase (NAD+) activity"/>
    <property type="evidence" value="ECO:0007669"/>
    <property type="project" value="UniProtKB-EC"/>
</dbReference>
<comment type="catalytic activity">
    <reaction evidence="4">
        <text>an aldehyde + NAD(+) + H2O = a carboxylate + NADH + 2 H(+)</text>
        <dbReference type="Rhea" id="RHEA:16185"/>
        <dbReference type="ChEBI" id="CHEBI:15377"/>
        <dbReference type="ChEBI" id="CHEBI:15378"/>
        <dbReference type="ChEBI" id="CHEBI:17478"/>
        <dbReference type="ChEBI" id="CHEBI:29067"/>
        <dbReference type="ChEBI" id="CHEBI:57540"/>
        <dbReference type="ChEBI" id="CHEBI:57945"/>
        <dbReference type="EC" id="1.2.1.3"/>
    </reaction>
</comment>
<dbReference type="EMBL" id="FNVT01000022">
    <property type="protein sequence ID" value="SEH01837.1"/>
    <property type="molecule type" value="Genomic_DNA"/>
</dbReference>
<dbReference type="Gene3D" id="3.40.605.10">
    <property type="entry name" value="Aldehyde Dehydrogenase, Chain A, domain 1"/>
    <property type="match status" value="1"/>
</dbReference>
<dbReference type="Pfam" id="PF00171">
    <property type="entry name" value="Aldedh"/>
    <property type="match status" value="1"/>
</dbReference>
<dbReference type="InterPro" id="IPR016160">
    <property type="entry name" value="Ald_DH_CS_CYS"/>
</dbReference>
<reference evidence="8 9" key="1">
    <citation type="submission" date="2016-10" db="EMBL/GenBank/DDBJ databases">
        <authorList>
            <person name="de Groot N.N."/>
        </authorList>
    </citation>
    <scope>NUCLEOTIDE SEQUENCE [LARGE SCALE GENOMIC DNA]</scope>
    <source>
        <strain evidence="8 9">CGMCC 4.7037</strain>
    </source>
</reference>
<dbReference type="InterPro" id="IPR016163">
    <property type="entry name" value="Ald_DH_C"/>
</dbReference>
<dbReference type="FunFam" id="3.40.605.10:FF:000007">
    <property type="entry name" value="NAD/NADP-dependent betaine aldehyde dehydrogenase"/>
    <property type="match status" value="1"/>
</dbReference>
<evidence type="ECO:0000313" key="9">
    <source>
        <dbReference type="Proteomes" id="UP000236732"/>
    </source>
</evidence>
<evidence type="ECO:0000256" key="5">
    <source>
        <dbReference type="PROSITE-ProRule" id="PRU10007"/>
    </source>
</evidence>
<dbReference type="PANTHER" id="PTHR42804:SF1">
    <property type="entry name" value="ALDEHYDE DEHYDROGENASE-RELATED"/>
    <property type="match status" value="1"/>
</dbReference>
<dbReference type="OrthoDB" id="6882680at2"/>
<accession>A0A1H6EVC0</accession>
<dbReference type="RefSeq" id="WP_103962915.1">
    <property type="nucleotide sequence ID" value="NZ_FNVT01000022.1"/>
</dbReference>
<dbReference type="InterPro" id="IPR016161">
    <property type="entry name" value="Ald_DH/histidinol_DH"/>
</dbReference>
<protein>
    <recommendedName>
        <fullName evidence="3">aldehyde dehydrogenase (NAD(+))</fullName>
        <ecNumber evidence="3">1.2.1.3</ecNumber>
    </recommendedName>
</protein>
<evidence type="ECO:0000313" key="8">
    <source>
        <dbReference type="EMBL" id="SEH01837.1"/>
    </source>
</evidence>
<dbReference type="Proteomes" id="UP000236732">
    <property type="component" value="Unassembled WGS sequence"/>
</dbReference>
<keyword evidence="9" id="KW-1185">Reference proteome</keyword>
<feature type="domain" description="Aldehyde dehydrogenase" evidence="7">
    <location>
        <begin position="10"/>
        <end position="463"/>
    </location>
</feature>
<dbReference type="Gene3D" id="3.40.309.10">
    <property type="entry name" value="Aldehyde Dehydrogenase, Chain A, domain 2"/>
    <property type="match status" value="1"/>
</dbReference>
<proteinExistence type="inferred from homology"/>
<dbReference type="CDD" id="cd07138">
    <property type="entry name" value="ALDH_CddD_SSP0762"/>
    <property type="match status" value="1"/>
</dbReference>